<reference evidence="3 4" key="1">
    <citation type="journal article" date="2018" name="BMC Genomics">
        <title>Genomic evidence for intraspecific hybridization in a clonal and extremely halotolerant yeast.</title>
        <authorList>
            <person name="Gostincar C."/>
            <person name="Stajich J.E."/>
            <person name="Zupancic J."/>
            <person name="Zalar P."/>
            <person name="Gunde-Cimerman N."/>
        </authorList>
    </citation>
    <scope>NUCLEOTIDE SEQUENCE [LARGE SCALE GENOMIC DNA]</scope>
    <source>
        <strain evidence="3 4">EXF-171</strain>
    </source>
</reference>
<dbReference type="VEuPathDB" id="FungiDB:BTJ68_00816"/>
<dbReference type="AlphaFoldDB" id="A0A3M7H4V4"/>
<evidence type="ECO:0000313" key="4">
    <source>
        <dbReference type="Proteomes" id="UP000281468"/>
    </source>
</evidence>
<dbReference type="InterPro" id="IPR039333">
    <property type="entry name" value="PYM1"/>
</dbReference>
<dbReference type="InterPro" id="IPR036348">
    <property type="entry name" value="WIBG_N_sf"/>
</dbReference>
<sequence length="245" mass="25679">MPPKSTNTANSGIRQLATGESVIPSSTRADGSVRKEIKVKPGYKPPEDVELYKNRTAEAWKNRGKAGVPGAERVQAGGEQASANKNAKRREARKKAAAAAGAERVQAGGEQASANKNAKRREARKKAAAAAGAGSDETSKSTNGDVKPEGKTNGASDTQPPADPEAEAAKEARKLAKKLRQAKELKDKNQQGGDLLPEQFAKVTKIQELIRQLDALGFDTEGEKKEEGVSAAGTAQRQGAENGAG</sequence>
<feature type="compositionally biased region" description="Basic residues" evidence="1">
    <location>
        <begin position="86"/>
        <end position="96"/>
    </location>
</feature>
<feature type="compositionally biased region" description="Low complexity" evidence="1">
    <location>
        <begin position="97"/>
        <end position="116"/>
    </location>
</feature>
<dbReference type="EMBL" id="QWIQ01000092">
    <property type="protein sequence ID" value="RMZ08364.1"/>
    <property type="molecule type" value="Genomic_DNA"/>
</dbReference>
<dbReference type="SMART" id="SM01273">
    <property type="entry name" value="Mago-bind"/>
    <property type="match status" value="1"/>
</dbReference>
<dbReference type="GO" id="GO:0003723">
    <property type="term" value="F:RNA binding"/>
    <property type="evidence" value="ECO:0007669"/>
    <property type="project" value="TreeGrafter"/>
</dbReference>
<comment type="caution">
    <text evidence="3">The sequence shown here is derived from an EMBL/GenBank/DDBJ whole genome shotgun (WGS) entry which is preliminary data.</text>
</comment>
<dbReference type="PANTHER" id="PTHR22959">
    <property type="entry name" value="PYM PROTEIN"/>
    <property type="match status" value="1"/>
</dbReference>
<gene>
    <name evidence="3" type="ORF">D0862_03982</name>
</gene>
<feature type="compositionally biased region" description="Basic residues" evidence="1">
    <location>
        <begin position="117"/>
        <end position="127"/>
    </location>
</feature>
<dbReference type="Pfam" id="PF09282">
    <property type="entry name" value="Mago-bind"/>
    <property type="match status" value="1"/>
</dbReference>
<dbReference type="InterPro" id="IPR015362">
    <property type="entry name" value="WIBG_mago-bd"/>
</dbReference>
<feature type="compositionally biased region" description="Polar residues" evidence="1">
    <location>
        <begin position="1"/>
        <end position="13"/>
    </location>
</feature>
<evidence type="ECO:0000256" key="1">
    <source>
        <dbReference type="SAM" id="MobiDB-lite"/>
    </source>
</evidence>
<dbReference type="GO" id="GO:0005737">
    <property type="term" value="C:cytoplasm"/>
    <property type="evidence" value="ECO:0007669"/>
    <property type="project" value="TreeGrafter"/>
</dbReference>
<dbReference type="Proteomes" id="UP000281468">
    <property type="component" value="Unassembled WGS sequence"/>
</dbReference>
<evidence type="ECO:0000313" key="3">
    <source>
        <dbReference type="EMBL" id="RMZ08364.1"/>
    </source>
</evidence>
<protein>
    <recommendedName>
        <fullName evidence="2">WIBG Mago-binding domain-containing protein</fullName>
    </recommendedName>
</protein>
<name>A0A3M7H4V4_HORWE</name>
<dbReference type="GO" id="GO:0035145">
    <property type="term" value="C:exon-exon junction complex"/>
    <property type="evidence" value="ECO:0007669"/>
    <property type="project" value="TreeGrafter"/>
</dbReference>
<organism evidence="3 4">
    <name type="scientific">Hortaea werneckii</name>
    <name type="common">Black yeast</name>
    <name type="synonym">Cladosporium werneckii</name>
    <dbReference type="NCBI Taxonomy" id="91943"/>
    <lineage>
        <taxon>Eukaryota</taxon>
        <taxon>Fungi</taxon>
        <taxon>Dikarya</taxon>
        <taxon>Ascomycota</taxon>
        <taxon>Pezizomycotina</taxon>
        <taxon>Dothideomycetes</taxon>
        <taxon>Dothideomycetidae</taxon>
        <taxon>Mycosphaerellales</taxon>
        <taxon>Teratosphaeriaceae</taxon>
        <taxon>Hortaea</taxon>
    </lineage>
</organism>
<feature type="compositionally biased region" description="Basic and acidic residues" evidence="1">
    <location>
        <begin position="31"/>
        <end position="61"/>
    </location>
</feature>
<accession>A0A3M7H4V4</accession>
<feature type="region of interest" description="Disordered" evidence="1">
    <location>
        <begin position="221"/>
        <end position="245"/>
    </location>
</feature>
<evidence type="ECO:0000259" key="2">
    <source>
        <dbReference type="SMART" id="SM01273"/>
    </source>
</evidence>
<dbReference type="GO" id="GO:1903259">
    <property type="term" value="P:exon-exon junction complex disassembly"/>
    <property type="evidence" value="ECO:0007669"/>
    <property type="project" value="InterPro"/>
</dbReference>
<dbReference type="SUPFAM" id="SSF101931">
    <property type="entry name" value="Pym (Within the bgcn gene intron protein, WIBG), N-terminal domain"/>
    <property type="match status" value="1"/>
</dbReference>
<feature type="region of interest" description="Disordered" evidence="1">
    <location>
        <begin position="1"/>
        <end position="197"/>
    </location>
</feature>
<feature type="domain" description="WIBG Mago-binding" evidence="2">
    <location>
        <begin position="19"/>
        <end position="45"/>
    </location>
</feature>
<proteinExistence type="predicted"/>
<dbReference type="PANTHER" id="PTHR22959:SF0">
    <property type="entry name" value="PARTNER OF Y14 AND MAGO"/>
    <property type="match status" value="1"/>
</dbReference>